<dbReference type="OrthoDB" id="9793162at2"/>
<sequence>MKIITYNIHKGMDLHNKDTLDELLSFLKNINADIICLQEVLESIHFRILNDLNIQGYFLKTVELKSDNYGIAIYFTKGVNYVDGFYLSSKKEQRGFIHTQFFINNKLVNIINTHLGLSEEERQIQIEEIYNYGKKLRGKIIICGDFNQINVKIKEYYDLAILFDCENIETFEPSKSRIDYIFMSKNLRPSKYKVEFIDLSDHYPVIGEFII</sequence>
<dbReference type="PANTHER" id="PTHR14859:SF1">
    <property type="entry name" value="PGAP2-INTERACTING PROTEIN"/>
    <property type="match status" value="1"/>
</dbReference>
<dbReference type="Proteomes" id="UP000034407">
    <property type="component" value="Unassembled WGS sequence"/>
</dbReference>
<dbReference type="Pfam" id="PF03372">
    <property type="entry name" value="Exo_endo_phos"/>
    <property type="match status" value="1"/>
</dbReference>
<evidence type="ECO:0000259" key="1">
    <source>
        <dbReference type="Pfam" id="PF03372"/>
    </source>
</evidence>
<dbReference type="InterPro" id="IPR036691">
    <property type="entry name" value="Endo/exonu/phosph_ase_sf"/>
</dbReference>
<dbReference type="PATRIC" id="fig|1629550.3.peg.2378"/>
<dbReference type="EMBL" id="LBBT01000291">
    <property type="protein sequence ID" value="KKY00382.1"/>
    <property type="molecule type" value="Genomic_DNA"/>
</dbReference>
<dbReference type="RefSeq" id="WP_046821970.1">
    <property type="nucleotide sequence ID" value="NZ_LBBT01000056.1"/>
</dbReference>
<dbReference type="GO" id="GO:0006506">
    <property type="term" value="P:GPI anchor biosynthetic process"/>
    <property type="evidence" value="ECO:0007669"/>
    <property type="project" value="TreeGrafter"/>
</dbReference>
<dbReference type="Gene3D" id="3.60.10.10">
    <property type="entry name" value="Endonuclease/exonuclease/phosphatase"/>
    <property type="match status" value="1"/>
</dbReference>
<dbReference type="AlphaFoldDB" id="A0A0M3DM77"/>
<accession>A0A0M3DM77</accession>
<organism evidence="3 4">
    <name type="scientific">Paraclostridium benzoelyticum</name>
    <dbReference type="NCBI Taxonomy" id="1629550"/>
    <lineage>
        <taxon>Bacteria</taxon>
        <taxon>Bacillati</taxon>
        <taxon>Bacillota</taxon>
        <taxon>Clostridia</taxon>
        <taxon>Peptostreptococcales</taxon>
        <taxon>Peptostreptococcaceae</taxon>
        <taxon>Paraclostridium</taxon>
    </lineage>
</organism>
<keyword evidence="4" id="KW-1185">Reference proteome</keyword>
<proteinExistence type="predicted"/>
<evidence type="ECO:0000313" key="3">
    <source>
        <dbReference type="EMBL" id="KKY02502.1"/>
    </source>
</evidence>
<comment type="caution">
    <text evidence="3">The sequence shown here is derived from an EMBL/GenBank/DDBJ whole genome shotgun (WGS) entry which is preliminary data.</text>
</comment>
<evidence type="ECO:0000313" key="4">
    <source>
        <dbReference type="Proteomes" id="UP000034407"/>
    </source>
</evidence>
<dbReference type="InterPro" id="IPR051916">
    <property type="entry name" value="GPI-anchor_lipid_remodeler"/>
</dbReference>
<dbReference type="InterPro" id="IPR005135">
    <property type="entry name" value="Endo/exonuclease/phosphatase"/>
</dbReference>
<name>A0A0M3DM77_9FIRM</name>
<gene>
    <name evidence="3" type="ORF">VN21_02920</name>
    <name evidence="2" type="ORF">VN21_14530</name>
</gene>
<dbReference type="EMBL" id="LBBT01000056">
    <property type="protein sequence ID" value="KKY02502.1"/>
    <property type="molecule type" value="Genomic_DNA"/>
</dbReference>
<dbReference type="GO" id="GO:0003824">
    <property type="term" value="F:catalytic activity"/>
    <property type="evidence" value="ECO:0007669"/>
    <property type="project" value="InterPro"/>
</dbReference>
<evidence type="ECO:0000313" key="2">
    <source>
        <dbReference type="EMBL" id="KKY00382.1"/>
    </source>
</evidence>
<dbReference type="GO" id="GO:0016020">
    <property type="term" value="C:membrane"/>
    <property type="evidence" value="ECO:0007669"/>
    <property type="project" value="GOC"/>
</dbReference>
<dbReference type="SUPFAM" id="SSF56219">
    <property type="entry name" value="DNase I-like"/>
    <property type="match status" value="1"/>
</dbReference>
<feature type="domain" description="Endonuclease/exonuclease/phosphatase" evidence="1">
    <location>
        <begin position="4"/>
        <end position="202"/>
    </location>
</feature>
<reference evidence="3 4" key="1">
    <citation type="submission" date="2015-04" db="EMBL/GenBank/DDBJ databases">
        <title>Microcin producing Clostridium sp. JC272T.</title>
        <authorList>
            <person name="Jyothsna T."/>
            <person name="Sasikala C."/>
            <person name="Ramana C."/>
        </authorList>
    </citation>
    <scope>NUCLEOTIDE SEQUENCE [LARGE SCALE GENOMIC DNA]</scope>
    <source>
        <strain evidence="3 4">JC272</strain>
    </source>
</reference>
<dbReference type="PANTHER" id="PTHR14859">
    <property type="entry name" value="CALCOFLUOR WHITE HYPERSENSITIVE PROTEIN PRECURSOR"/>
    <property type="match status" value="1"/>
</dbReference>
<protein>
    <recommendedName>
        <fullName evidence="1">Endonuclease/exonuclease/phosphatase domain-containing protein</fullName>
    </recommendedName>
</protein>